<dbReference type="EnsemblPlants" id="PNT65395">
    <property type="protein sequence ID" value="PNT65395"/>
    <property type="gene ID" value="BRADI_4g41671v3"/>
</dbReference>
<reference evidence="2" key="2">
    <citation type="submission" date="2017-06" db="EMBL/GenBank/DDBJ databases">
        <title>WGS assembly of Brachypodium distachyon.</title>
        <authorList>
            <consortium name="The International Brachypodium Initiative"/>
            <person name="Lucas S."/>
            <person name="Harmon-Smith M."/>
            <person name="Lail K."/>
            <person name="Tice H."/>
            <person name="Grimwood J."/>
            <person name="Bruce D."/>
            <person name="Barry K."/>
            <person name="Shu S."/>
            <person name="Lindquist E."/>
            <person name="Wang M."/>
            <person name="Pitluck S."/>
            <person name="Vogel J.P."/>
            <person name="Garvin D.F."/>
            <person name="Mockler T.C."/>
            <person name="Schmutz J."/>
            <person name="Rokhsar D."/>
            <person name="Bevan M.W."/>
        </authorList>
    </citation>
    <scope>NUCLEOTIDE SEQUENCE</scope>
    <source>
        <strain evidence="2">Bd21</strain>
    </source>
</reference>
<evidence type="ECO:0000256" key="1">
    <source>
        <dbReference type="SAM" id="MobiDB-lite"/>
    </source>
</evidence>
<evidence type="ECO:0000313" key="3">
    <source>
        <dbReference type="EnsemblPlants" id="PNT65395"/>
    </source>
</evidence>
<dbReference type="AlphaFoldDB" id="A0A2K2CTN7"/>
<sequence>MPLLSAAAVWTPHRAWSESPKRAALTVMEWLRARDGQGRDGSGAWSPEKPTRSSSKPECSGAGCWTCRGRRARTRERAGRKQPLGLPEAPSKLLEIRQSGRRRCGLERRRIGSEEGGLCWWGILRREGISG</sequence>
<reference evidence="2 3" key="1">
    <citation type="journal article" date="2010" name="Nature">
        <title>Genome sequencing and analysis of the model grass Brachypodium distachyon.</title>
        <authorList>
            <consortium name="International Brachypodium Initiative"/>
        </authorList>
    </citation>
    <scope>NUCLEOTIDE SEQUENCE [LARGE SCALE GENOMIC DNA]</scope>
    <source>
        <strain evidence="2 3">Bd21</strain>
    </source>
</reference>
<reference evidence="3" key="3">
    <citation type="submission" date="2018-08" db="UniProtKB">
        <authorList>
            <consortium name="EnsemblPlants"/>
        </authorList>
    </citation>
    <scope>IDENTIFICATION</scope>
    <source>
        <strain evidence="3">cv. Bd21</strain>
    </source>
</reference>
<feature type="region of interest" description="Disordered" evidence="1">
    <location>
        <begin position="35"/>
        <end position="92"/>
    </location>
</feature>
<evidence type="ECO:0000313" key="2">
    <source>
        <dbReference type="EMBL" id="PNT65395.1"/>
    </source>
</evidence>
<evidence type="ECO:0000313" key="4">
    <source>
        <dbReference type="Proteomes" id="UP000008810"/>
    </source>
</evidence>
<dbReference type="InParanoid" id="A0A2K2CTN7"/>
<feature type="compositionally biased region" description="Basic residues" evidence="1">
    <location>
        <begin position="68"/>
        <end position="80"/>
    </location>
</feature>
<gene>
    <name evidence="2" type="ORF">BRADI_4g41671v3</name>
</gene>
<dbReference type="Proteomes" id="UP000008810">
    <property type="component" value="Chromosome 4"/>
</dbReference>
<accession>A0A2K2CTN7</accession>
<keyword evidence="4" id="KW-1185">Reference proteome</keyword>
<name>A0A2K2CTN7_BRADI</name>
<dbReference type="Gramene" id="PNT65395">
    <property type="protein sequence ID" value="PNT65395"/>
    <property type="gene ID" value="BRADI_4g41671v3"/>
</dbReference>
<protein>
    <submittedName>
        <fullName evidence="2 3">Uncharacterized protein</fullName>
    </submittedName>
</protein>
<organism evidence="2">
    <name type="scientific">Brachypodium distachyon</name>
    <name type="common">Purple false brome</name>
    <name type="synonym">Trachynia distachya</name>
    <dbReference type="NCBI Taxonomy" id="15368"/>
    <lineage>
        <taxon>Eukaryota</taxon>
        <taxon>Viridiplantae</taxon>
        <taxon>Streptophyta</taxon>
        <taxon>Embryophyta</taxon>
        <taxon>Tracheophyta</taxon>
        <taxon>Spermatophyta</taxon>
        <taxon>Magnoliopsida</taxon>
        <taxon>Liliopsida</taxon>
        <taxon>Poales</taxon>
        <taxon>Poaceae</taxon>
        <taxon>BOP clade</taxon>
        <taxon>Pooideae</taxon>
        <taxon>Stipodae</taxon>
        <taxon>Brachypodieae</taxon>
        <taxon>Brachypodium</taxon>
    </lineage>
</organism>
<dbReference type="EMBL" id="CM000883">
    <property type="protein sequence ID" value="PNT65395.1"/>
    <property type="molecule type" value="Genomic_DNA"/>
</dbReference>
<proteinExistence type="predicted"/>